<protein>
    <recommendedName>
        <fullName evidence="4">Transposase</fullName>
    </recommendedName>
</protein>
<evidence type="ECO:0000313" key="2">
    <source>
        <dbReference type="EMBL" id="RNF32875.1"/>
    </source>
</evidence>
<dbReference type="AlphaFoldDB" id="A0A3R7SBQ5"/>
<evidence type="ECO:0008006" key="4">
    <source>
        <dbReference type="Google" id="ProtNLM"/>
    </source>
</evidence>
<keyword evidence="1" id="KW-1133">Transmembrane helix</keyword>
<organism evidence="2 3">
    <name type="scientific">Paracoccus methylarcula</name>
    <dbReference type="NCBI Taxonomy" id="72022"/>
    <lineage>
        <taxon>Bacteria</taxon>
        <taxon>Pseudomonadati</taxon>
        <taxon>Pseudomonadota</taxon>
        <taxon>Alphaproteobacteria</taxon>
        <taxon>Rhodobacterales</taxon>
        <taxon>Paracoccaceae</taxon>
        <taxon>Paracoccus</taxon>
    </lineage>
</organism>
<feature type="transmembrane region" description="Helical" evidence="1">
    <location>
        <begin position="45"/>
        <end position="63"/>
    </location>
</feature>
<accession>A0A3R7SBQ5</accession>
<dbReference type="EMBL" id="PXNQ02000016">
    <property type="protein sequence ID" value="RNF32875.1"/>
    <property type="molecule type" value="Genomic_DNA"/>
</dbReference>
<keyword evidence="1" id="KW-0472">Membrane</keyword>
<reference evidence="2" key="1">
    <citation type="submission" date="2018-05" db="EMBL/GenBank/DDBJ databases">
        <title>Reclassification of Methylarcula marina and Methylarcula terricola as Paracoccus methylarcula sp.nov., comb.nov. and Paracoccus terricola comb.nov.</title>
        <authorList>
            <person name="Shmareva M.N."/>
            <person name="Doronina N.V."/>
            <person name="Vasilenko O.V."/>
            <person name="Tarlachkov S.V."/>
            <person name="Trotsenko Y.A."/>
        </authorList>
    </citation>
    <scope>NUCLEOTIDE SEQUENCE [LARGE SCALE GENOMIC DNA]</scope>
    <source>
        <strain evidence="2">VKM B-2159</strain>
    </source>
</reference>
<comment type="caution">
    <text evidence="2">The sequence shown here is derived from an EMBL/GenBank/DDBJ whole genome shotgun (WGS) entry which is preliminary data.</text>
</comment>
<sequence length="67" mass="7866">MPDRRSRAIQVRYGRRRYRWSGRIGVISGWLKDYRRIATGDDHGPRAFLSAITLAAITIYWLWSEIG</sequence>
<gene>
    <name evidence="2" type="ORF">A7A09_019560</name>
</gene>
<dbReference type="Proteomes" id="UP000238137">
    <property type="component" value="Unassembled WGS sequence"/>
</dbReference>
<name>A0A3R7SBQ5_9RHOB</name>
<keyword evidence="3" id="KW-1185">Reference proteome</keyword>
<keyword evidence="1" id="KW-0812">Transmembrane</keyword>
<proteinExistence type="predicted"/>
<evidence type="ECO:0000256" key="1">
    <source>
        <dbReference type="SAM" id="Phobius"/>
    </source>
</evidence>
<evidence type="ECO:0000313" key="3">
    <source>
        <dbReference type="Proteomes" id="UP000238137"/>
    </source>
</evidence>